<sequence>MGYRRTSISDFTNRNLRITSSSSGMPNCVLFSLRSRLAHYSLSPLNLALNPKVSLMKTLKQVAWHEIISVLFLPVPLMMALYYSSGDLYAYVFSGVAAYIGGRCSVIWVRRSISKVSKILPVAFSFWYLGFFALLILGSLLGWLEFNK</sequence>
<keyword evidence="3" id="KW-1185">Reference proteome</keyword>
<evidence type="ECO:0000313" key="3">
    <source>
        <dbReference type="Proteomes" id="UP000838672"/>
    </source>
</evidence>
<evidence type="ECO:0000313" key="2">
    <source>
        <dbReference type="EMBL" id="CAH0535360.1"/>
    </source>
</evidence>
<keyword evidence="1" id="KW-1133">Transmembrane helix</keyword>
<dbReference type="EMBL" id="CAKLDI010000002">
    <property type="protein sequence ID" value="CAH0535360.1"/>
    <property type="molecule type" value="Genomic_DNA"/>
</dbReference>
<accession>A0ABM8ZXA4</accession>
<name>A0ABM8ZXA4_9VIBR</name>
<feature type="transmembrane region" description="Helical" evidence="1">
    <location>
        <begin position="62"/>
        <end position="82"/>
    </location>
</feature>
<reference evidence="2" key="1">
    <citation type="submission" date="2021-11" db="EMBL/GenBank/DDBJ databases">
        <authorList>
            <person name="Rodrigo-Torres L."/>
            <person name="Arahal R. D."/>
            <person name="Lucena T."/>
        </authorList>
    </citation>
    <scope>NUCLEOTIDE SEQUENCE</scope>
    <source>
        <strain evidence="2">CECT 7929</strain>
    </source>
</reference>
<feature type="transmembrane region" description="Helical" evidence="1">
    <location>
        <begin position="121"/>
        <end position="144"/>
    </location>
</feature>
<protein>
    <submittedName>
        <fullName evidence="2">Uncharacterized protein</fullName>
    </submittedName>
</protein>
<organism evidence="2 3">
    <name type="scientific">Vibrio stylophorae</name>
    <dbReference type="NCBI Taxonomy" id="659351"/>
    <lineage>
        <taxon>Bacteria</taxon>
        <taxon>Pseudomonadati</taxon>
        <taxon>Pseudomonadota</taxon>
        <taxon>Gammaproteobacteria</taxon>
        <taxon>Vibrionales</taxon>
        <taxon>Vibrionaceae</taxon>
        <taxon>Vibrio</taxon>
    </lineage>
</organism>
<keyword evidence="1" id="KW-0472">Membrane</keyword>
<evidence type="ECO:0000256" key="1">
    <source>
        <dbReference type="SAM" id="Phobius"/>
    </source>
</evidence>
<keyword evidence="1" id="KW-0812">Transmembrane</keyword>
<feature type="transmembrane region" description="Helical" evidence="1">
    <location>
        <begin position="88"/>
        <end position="109"/>
    </location>
</feature>
<dbReference type="Proteomes" id="UP000838672">
    <property type="component" value="Unassembled WGS sequence"/>
</dbReference>
<proteinExistence type="predicted"/>
<gene>
    <name evidence="2" type="ORF">VST7929_02945</name>
</gene>
<comment type="caution">
    <text evidence="2">The sequence shown here is derived from an EMBL/GenBank/DDBJ whole genome shotgun (WGS) entry which is preliminary data.</text>
</comment>